<accession>A0ABT1Y4C0</accession>
<organism evidence="10 11">
    <name type="scientific">Dehalobacterium formicoaceticum</name>
    <dbReference type="NCBI Taxonomy" id="51515"/>
    <lineage>
        <taxon>Bacteria</taxon>
        <taxon>Bacillati</taxon>
        <taxon>Bacillota</taxon>
        <taxon>Clostridia</taxon>
        <taxon>Eubacteriales</taxon>
        <taxon>Peptococcaceae</taxon>
        <taxon>Dehalobacterium</taxon>
    </lineage>
</organism>
<dbReference type="Pfam" id="PF00724">
    <property type="entry name" value="Oxidored_FMN"/>
    <property type="match status" value="1"/>
</dbReference>
<evidence type="ECO:0000256" key="4">
    <source>
        <dbReference type="ARBA" id="ARBA00022643"/>
    </source>
</evidence>
<dbReference type="RefSeq" id="WP_257913296.1">
    <property type="nucleotide sequence ID" value="NZ_JANPWE010000004.1"/>
</dbReference>
<keyword evidence="7" id="KW-0408">Iron</keyword>
<evidence type="ECO:0000256" key="3">
    <source>
        <dbReference type="ARBA" id="ARBA00022630"/>
    </source>
</evidence>
<proteinExistence type="predicted"/>
<dbReference type="PANTHER" id="PTHR42917:SF2">
    <property type="entry name" value="2,4-DIENOYL-COA REDUCTASE [(2E)-ENOYL-COA-PRODUCING]"/>
    <property type="match status" value="1"/>
</dbReference>
<dbReference type="InterPro" id="IPR001155">
    <property type="entry name" value="OxRdtase_FMN_N"/>
</dbReference>
<evidence type="ECO:0000256" key="2">
    <source>
        <dbReference type="ARBA" id="ARBA00001966"/>
    </source>
</evidence>
<keyword evidence="3" id="KW-0285">Flavoprotein</keyword>
<evidence type="ECO:0000313" key="11">
    <source>
        <dbReference type="Proteomes" id="UP001524944"/>
    </source>
</evidence>
<comment type="caution">
    <text evidence="10">The sequence shown here is derived from an EMBL/GenBank/DDBJ whole genome shotgun (WGS) entry which is preliminary data.</text>
</comment>
<evidence type="ECO:0000259" key="9">
    <source>
        <dbReference type="Pfam" id="PF00724"/>
    </source>
</evidence>
<evidence type="ECO:0000256" key="6">
    <source>
        <dbReference type="ARBA" id="ARBA00023002"/>
    </source>
</evidence>
<dbReference type="SUPFAM" id="SSF51971">
    <property type="entry name" value="Nucleotide-binding domain"/>
    <property type="match status" value="1"/>
</dbReference>
<comment type="cofactor">
    <cofactor evidence="1">
        <name>FMN</name>
        <dbReference type="ChEBI" id="CHEBI:58210"/>
    </cofactor>
</comment>
<dbReference type="InterPro" id="IPR013785">
    <property type="entry name" value="Aldolase_TIM"/>
</dbReference>
<dbReference type="EMBL" id="JANPWE010000004">
    <property type="protein sequence ID" value="MCR6545719.1"/>
    <property type="molecule type" value="Genomic_DNA"/>
</dbReference>
<dbReference type="Gene3D" id="3.40.50.720">
    <property type="entry name" value="NAD(P)-binding Rossmann-like Domain"/>
    <property type="match status" value="1"/>
</dbReference>
<dbReference type="PANTHER" id="PTHR42917">
    <property type="entry name" value="2,4-DIENOYL-COA REDUCTASE"/>
    <property type="match status" value="1"/>
</dbReference>
<reference evidence="10 11" key="1">
    <citation type="submission" date="2022-08" db="EMBL/GenBank/DDBJ databases">
        <title>Proteogenomics of the novel Dehalobacterium formicoaceticum strain EZ94 highlights a key role of methyltransferases during anaerobic dichloromethane degradation.</title>
        <authorList>
            <person name="Wasmund K."/>
        </authorList>
    </citation>
    <scope>NUCLEOTIDE SEQUENCE [LARGE SCALE GENOMIC DNA]</scope>
    <source>
        <strain evidence="10 11">EZ94</strain>
    </source>
</reference>
<evidence type="ECO:0000256" key="7">
    <source>
        <dbReference type="ARBA" id="ARBA00023004"/>
    </source>
</evidence>
<gene>
    <name evidence="10" type="ORF">NVS47_09390</name>
</gene>
<feature type="domain" description="NADH:flavin oxidoreductase/NADH oxidase N-terminal" evidence="9">
    <location>
        <begin position="8"/>
        <end position="339"/>
    </location>
</feature>
<keyword evidence="11" id="KW-1185">Reference proteome</keyword>
<dbReference type="InterPro" id="IPR051793">
    <property type="entry name" value="NADH:flavin_oxidoreductase"/>
</dbReference>
<name>A0ABT1Y4C0_9FIRM</name>
<keyword evidence="6" id="KW-0560">Oxidoreductase</keyword>
<evidence type="ECO:0000256" key="1">
    <source>
        <dbReference type="ARBA" id="ARBA00001917"/>
    </source>
</evidence>
<sequence length="450" mass="50426">MNKKYEHLFSRGKIGKMDLKNRIVMAPMGTFSEERNGSVNEKQLEYYRARARGGAGMILLEAQYTTNKTDPWIDYVTIAGTDEQMKGWALLVEACHGEGAKACLQLSCGLGRNAFPFSDEQMVSSSAVPSFYRPDEMCRPLSIDEVHGIVEAYRIAGLNAVRAEADAVEIHAHAGYMIDQFMTPIWNKRTDEYGGSFENRMRLVTEIYQALRESVGTDMPILIRMAAYHDFPGGRTIEESIEIVKYLERLGIDAFDIDLGSYERKQWIVPAIYSGDACMLDAAARIREAVNVPVLNAGSHTPETAEAAVRDGKCDFVMFGRQLIADPEMPNKLLDGREEDVRPCLYCNLVCVGRLYENRVISCAINPQAVFEKDYPIIKTNKKRKVVVVGGGPGGMEAARVAALQGHEVTLFEKTDRLGGQLVAATKPVFKQRLRKFMEWEIRQIKKTRG</sequence>
<dbReference type="Pfam" id="PF12831">
    <property type="entry name" value="FAD_oxidored"/>
    <property type="match status" value="1"/>
</dbReference>
<protein>
    <submittedName>
        <fullName evidence="10">FAD-dependent oxidoreductase</fullName>
    </submittedName>
</protein>
<evidence type="ECO:0000313" key="10">
    <source>
        <dbReference type="EMBL" id="MCR6545719.1"/>
    </source>
</evidence>
<keyword evidence="4" id="KW-0288">FMN</keyword>
<evidence type="ECO:0000256" key="8">
    <source>
        <dbReference type="ARBA" id="ARBA00023014"/>
    </source>
</evidence>
<keyword evidence="8" id="KW-0411">Iron-sulfur</keyword>
<dbReference type="SUPFAM" id="SSF51395">
    <property type="entry name" value="FMN-linked oxidoreductases"/>
    <property type="match status" value="1"/>
</dbReference>
<keyword evidence="5" id="KW-0479">Metal-binding</keyword>
<dbReference type="PRINTS" id="PR00419">
    <property type="entry name" value="ADXRDTASE"/>
</dbReference>
<comment type="cofactor">
    <cofactor evidence="2">
        <name>[4Fe-4S] cluster</name>
        <dbReference type="ChEBI" id="CHEBI:49883"/>
    </cofactor>
</comment>
<dbReference type="Proteomes" id="UP001524944">
    <property type="component" value="Unassembled WGS sequence"/>
</dbReference>
<dbReference type="CDD" id="cd02803">
    <property type="entry name" value="OYE_like_FMN_family"/>
    <property type="match status" value="1"/>
</dbReference>
<dbReference type="Gene3D" id="3.20.20.70">
    <property type="entry name" value="Aldolase class I"/>
    <property type="match status" value="1"/>
</dbReference>
<evidence type="ECO:0000256" key="5">
    <source>
        <dbReference type="ARBA" id="ARBA00022723"/>
    </source>
</evidence>